<evidence type="ECO:0000256" key="10">
    <source>
        <dbReference type="ARBA" id="ARBA00022840"/>
    </source>
</evidence>
<evidence type="ECO:0000259" key="16">
    <source>
        <dbReference type="PROSITE" id="PS50109"/>
    </source>
</evidence>
<dbReference type="PROSITE" id="PS50109">
    <property type="entry name" value="HIS_KIN"/>
    <property type="match status" value="1"/>
</dbReference>
<feature type="domain" description="Histidine kinase" evidence="16">
    <location>
        <begin position="288"/>
        <end position="491"/>
    </location>
</feature>
<evidence type="ECO:0000256" key="7">
    <source>
        <dbReference type="ARBA" id="ARBA00022692"/>
    </source>
</evidence>
<organism evidence="17 18">
    <name type="scientific">Candidatus Faeciplasma gallinarum</name>
    <dbReference type="NCBI Taxonomy" id="2840799"/>
    <lineage>
        <taxon>Bacteria</taxon>
        <taxon>Bacillati</taxon>
        <taxon>Bacillota</taxon>
        <taxon>Clostridia</taxon>
        <taxon>Eubacteriales</taxon>
        <taxon>Oscillospiraceae</taxon>
        <taxon>Oscillospiraceae incertae sedis</taxon>
        <taxon>Candidatus Faeciplasma</taxon>
    </lineage>
</organism>
<evidence type="ECO:0000313" key="18">
    <source>
        <dbReference type="Proteomes" id="UP000823982"/>
    </source>
</evidence>
<dbReference type="SUPFAM" id="SSF47384">
    <property type="entry name" value="Homodimeric domain of signal transducing histidine kinase"/>
    <property type="match status" value="1"/>
</dbReference>
<feature type="compositionally biased region" description="Polar residues" evidence="14">
    <location>
        <begin position="514"/>
        <end position="533"/>
    </location>
</feature>
<dbReference type="InterPro" id="IPR050398">
    <property type="entry name" value="HssS/ArlS-like"/>
</dbReference>
<dbReference type="EC" id="2.7.13.3" evidence="3"/>
<feature type="transmembrane region" description="Helical" evidence="15">
    <location>
        <begin position="178"/>
        <end position="197"/>
    </location>
</feature>
<dbReference type="GO" id="GO:0005886">
    <property type="term" value="C:plasma membrane"/>
    <property type="evidence" value="ECO:0007669"/>
    <property type="project" value="UniProtKB-SubCell"/>
</dbReference>
<keyword evidence="9 17" id="KW-0418">Kinase</keyword>
<sequence>SFYPVYRDTLTVNVSIPATLEAHDDIYIRYAKMDAFVANKNLFIFLLVVSTVVFCTCFVYLMSAAGYNERDKGIHLSFFDKIPLEIVLCAAAACIADCILFAADIIYYSSMAEWWVSTLIFMVATAVSVGVVMVTLMTIAARYKGGKLFRYTIIIGGIILLYKFFRMIFLNFKYTKKAVVLYTLLFLYDMLNIIAVLNGSADYGISMFLLGRIAVGIGFIVYVAAFGKIKDGCQKISGGDADATINTERMPHELKSLANDINSIGNGIHLAVDERMKSERLKTELITNVSHDLKTPLTSIVNYVDILSKQDIKPDEAKEYVDVLVRQSQRMKKLIDDLVEASKASSGAIPVNFERSDMTLLLTQAVTEYEDKFAKARLTPVVDVSSKPVPVMIDGRLMWRVLDNLIGNICKYAQPDTRVYISETETNNTVTVVFKNVSKYPLNISSEELMERFVRGDSSRSTEGSGLGLSIAKGLCNLQNVKFEINIDGDLFKAELTINKIPEPDPETYGGGQNPAQSEQFAQGQYAQYNQPEQTPPAQPENTAGAQPVQQDMTDIRTVSSEQSGQSSNS</sequence>
<keyword evidence="7 15" id="KW-0812">Transmembrane</keyword>
<feature type="transmembrane region" description="Helical" evidence="15">
    <location>
        <begin position="148"/>
        <end position="172"/>
    </location>
</feature>
<dbReference type="GO" id="GO:0005524">
    <property type="term" value="F:ATP binding"/>
    <property type="evidence" value="ECO:0007669"/>
    <property type="project" value="UniProtKB-KW"/>
</dbReference>
<feature type="transmembrane region" description="Helical" evidence="15">
    <location>
        <begin position="209"/>
        <end position="227"/>
    </location>
</feature>
<reference evidence="17" key="1">
    <citation type="submission" date="2020-10" db="EMBL/GenBank/DDBJ databases">
        <authorList>
            <person name="Gilroy R."/>
        </authorList>
    </citation>
    <scope>NUCLEOTIDE SEQUENCE</scope>
    <source>
        <strain evidence="17">CHK157-1446</strain>
    </source>
</reference>
<comment type="catalytic activity">
    <reaction evidence="1">
        <text>ATP + protein L-histidine = ADP + protein N-phospho-L-histidine.</text>
        <dbReference type="EC" id="2.7.13.3"/>
    </reaction>
</comment>
<evidence type="ECO:0000256" key="3">
    <source>
        <dbReference type="ARBA" id="ARBA00012438"/>
    </source>
</evidence>
<evidence type="ECO:0000313" key="17">
    <source>
        <dbReference type="EMBL" id="HIS24849.1"/>
    </source>
</evidence>
<dbReference type="InterPro" id="IPR005467">
    <property type="entry name" value="His_kinase_dom"/>
</dbReference>
<feature type="transmembrane region" description="Helical" evidence="15">
    <location>
        <begin position="42"/>
        <end position="61"/>
    </location>
</feature>
<dbReference type="AlphaFoldDB" id="A0A9D1EPC6"/>
<dbReference type="FunFam" id="1.10.287.130:FF:000008">
    <property type="entry name" value="Two-component sensor histidine kinase"/>
    <property type="match status" value="1"/>
</dbReference>
<dbReference type="Gene3D" id="1.10.287.130">
    <property type="match status" value="1"/>
</dbReference>
<dbReference type="SMART" id="SM00388">
    <property type="entry name" value="HisKA"/>
    <property type="match status" value="1"/>
</dbReference>
<feature type="transmembrane region" description="Helical" evidence="15">
    <location>
        <begin position="82"/>
        <end position="108"/>
    </location>
</feature>
<evidence type="ECO:0000256" key="11">
    <source>
        <dbReference type="ARBA" id="ARBA00022989"/>
    </source>
</evidence>
<gene>
    <name evidence="17" type="ORF">IAD01_05545</name>
</gene>
<evidence type="ECO:0000256" key="8">
    <source>
        <dbReference type="ARBA" id="ARBA00022741"/>
    </source>
</evidence>
<feature type="compositionally biased region" description="Polar residues" evidence="14">
    <location>
        <begin position="540"/>
        <end position="559"/>
    </location>
</feature>
<evidence type="ECO:0000256" key="15">
    <source>
        <dbReference type="SAM" id="Phobius"/>
    </source>
</evidence>
<name>A0A9D1EPC6_9FIRM</name>
<evidence type="ECO:0000256" key="14">
    <source>
        <dbReference type="SAM" id="MobiDB-lite"/>
    </source>
</evidence>
<dbReference type="CDD" id="cd00082">
    <property type="entry name" value="HisKA"/>
    <property type="match status" value="1"/>
</dbReference>
<proteinExistence type="predicted"/>
<dbReference type="PANTHER" id="PTHR45528">
    <property type="entry name" value="SENSOR HISTIDINE KINASE CPXA"/>
    <property type="match status" value="1"/>
</dbReference>
<dbReference type="PANTHER" id="PTHR45528:SF1">
    <property type="entry name" value="SENSOR HISTIDINE KINASE CPXA"/>
    <property type="match status" value="1"/>
</dbReference>
<evidence type="ECO:0000256" key="12">
    <source>
        <dbReference type="ARBA" id="ARBA00023012"/>
    </source>
</evidence>
<evidence type="ECO:0000256" key="5">
    <source>
        <dbReference type="ARBA" id="ARBA00022553"/>
    </source>
</evidence>
<comment type="subcellular location">
    <subcellularLocation>
        <location evidence="2">Cell membrane</location>
        <topology evidence="2">Multi-pass membrane protein</topology>
    </subcellularLocation>
</comment>
<dbReference type="Pfam" id="PF00512">
    <property type="entry name" value="HisKA"/>
    <property type="match status" value="1"/>
</dbReference>
<evidence type="ECO:0000256" key="2">
    <source>
        <dbReference type="ARBA" id="ARBA00004651"/>
    </source>
</evidence>
<keyword evidence="12" id="KW-0902">Two-component regulatory system</keyword>
<dbReference type="Pfam" id="PF02518">
    <property type="entry name" value="HATPase_c"/>
    <property type="match status" value="1"/>
</dbReference>
<dbReference type="GO" id="GO:0000155">
    <property type="term" value="F:phosphorelay sensor kinase activity"/>
    <property type="evidence" value="ECO:0007669"/>
    <property type="project" value="InterPro"/>
</dbReference>
<keyword evidence="11 15" id="KW-1133">Transmembrane helix</keyword>
<dbReference type="InterPro" id="IPR036097">
    <property type="entry name" value="HisK_dim/P_sf"/>
</dbReference>
<evidence type="ECO:0000256" key="1">
    <source>
        <dbReference type="ARBA" id="ARBA00000085"/>
    </source>
</evidence>
<dbReference type="InterPro" id="IPR003661">
    <property type="entry name" value="HisK_dim/P_dom"/>
</dbReference>
<dbReference type="Gene3D" id="3.30.565.10">
    <property type="entry name" value="Histidine kinase-like ATPase, C-terminal domain"/>
    <property type="match status" value="1"/>
</dbReference>
<evidence type="ECO:0000256" key="13">
    <source>
        <dbReference type="ARBA" id="ARBA00023136"/>
    </source>
</evidence>
<dbReference type="InterPro" id="IPR003594">
    <property type="entry name" value="HATPase_dom"/>
</dbReference>
<dbReference type="SUPFAM" id="SSF55874">
    <property type="entry name" value="ATPase domain of HSP90 chaperone/DNA topoisomerase II/histidine kinase"/>
    <property type="match status" value="1"/>
</dbReference>
<keyword evidence="5" id="KW-0597">Phosphoprotein</keyword>
<evidence type="ECO:0000256" key="9">
    <source>
        <dbReference type="ARBA" id="ARBA00022777"/>
    </source>
</evidence>
<dbReference type="Proteomes" id="UP000823982">
    <property type="component" value="Unassembled WGS sequence"/>
</dbReference>
<evidence type="ECO:0000256" key="4">
    <source>
        <dbReference type="ARBA" id="ARBA00022475"/>
    </source>
</evidence>
<feature type="region of interest" description="Disordered" evidence="14">
    <location>
        <begin position="502"/>
        <end position="570"/>
    </location>
</feature>
<protein>
    <recommendedName>
        <fullName evidence="3">histidine kinase</fullName>
        <ecNumber evidence="3">2.7.13.3</ecNumber>
    </recommendedName>
</protein>
<evidence type="ECO:0000256" key="6">
    <source>
        <dbReference type="ARBA" id="ARBA00022679"/>
    </source>
</evidence>
<dbReference type="EMBL" id="DVIR01000053">
    <property type="protein sequence ID" value="HIS24849.1"/>
    <property type="molecule type" value="Genomic_DNA"/>
</dbReference>
<dbReference type="InterPro" id="IPR036890">
    <property type="entry name" value="HATPase_C_sf"/>
</dbReference>
<comment type="caution">
    <text evidence="17">The sequence shown here is derived from an EMBL/GenBank/DDBJ whole genome shotgun (WGS) entry which is preliminary data.</text>
</comment>
<feature type="compositionally biased region" description="Low complexity" evidence="14">
    <location>
        <begin position="560"/>
        <end position="570"/>
    </location>
</feature>
<reference evidence="17" key="2">
    <citation type="journal article" date="2021" name="PeerJ">
        <title>Extensive microbial diversity within the chicken gut microbiome revealed by metagenomics and culture.</title>
        <authorList>
            <person name="Gilroy R."/>
            <person name="Ravi A."/>
            <person name="Getino M."/>
            <person name="Pursley I."/>
            <person name="Horton D.L."/>
            <person name="Alikhan N.F."/>
            <person name="Baker D."/>
            <person name="Gharbi K."/>
            <person name="Hall N."/>
            <person name="Watson M."/>
            <person name="Adriaenssens E.M."/>
            <person name="Foster-Nyarko E."/>
            <person name="Jarju S."/>
            <person name="Secka A."/>
            <person name="Antonio M."/>
            <person name="Oren A."/>
            <person name="Chaudhuri R.R."/>
            <person name="La Ragione R."/>
            <person name="Hildebrand F."/>
            <person name="Pallen M.J."/>
        </authorList>
    </citation>
    <scope>NUCLEOTIDE SEQUENCE</scope>
    <source>
        <strain evidence="17">CHK157-1446</strain>
    </source>
</reference>
<keyword evidence="6" id="KW-0808">Transferase</keyword>
<feature type="non-terminal residue" evidence="17">
    <location>
        <position position="1"/>
    </location>
</feature>
<accession>A0A9D1EPC6</accession>
<keyword evidence="10" id="KW-0067">ATP-binding</keyword>
<keyword evidence="4" id="KW-1003">Cell membrane</keyword>
<keyword evidence="8" id="KW-0547">Nucleotide-binding</keyword>
<keyword evidence="13 15" id="KW-0472">Membrane</keyword>
<feature type="transmembrane region" description="Helical" evidence="15">
    <location>
        <begin position="114"/>
        <end position="136"/>
    </location>
</feature>
<dbReference type="SMART" id="SM00387">
    <property type="entry name" value="HATPase_c"/>
    <property type="match status" value="1"/>
</dbReference>